<dbReference type="PANTHER" id="PTHR33257:SF6">
    <property type="entry name" value="OXYSTEROL-BINDING 4B-LIKE PROTEIN"/>
    <property type="match status" value="1"/>
</dbReference>
<reference evidence="1" key="1">
    <citation type="journal article" date="2023" name="Plant J.">
        <title>Genome sequences and population genomics provide insights into the demographic history, inbreeding, and mutation load of two 'living fossil' tree species of Dipteronia.</title>
        <authorList>
            <person name="Feng Y."/>
            <person name="Comes H.P."/>
            <person name="Chen J."/>
            <person name="Zhu S."/>
            <person name="Lu R."/>
            <person name="Zhang X."/>
            <person name="Li P."/>
            <person name="Qiu J."/>
            <person name="Olsen K.M."/>
            <person name="Qiu Y."/>
        </authorList>
    </citation>
    <scope>NUCLEOTIDE SEQUENCE</scope>
    <source>
        <strain evidence="1">KIB01</strain>
    </source>
</reference>
<evidence type="ECO:0000313" key="2">
    <source>
        <dbReference type="Proteomes" id="UP001280121"/>
    </source>
</evidence>
<comment type="caution">
    <text evidence="1">The sequence shown here is derived from an EMBL/GenBank/DDBJ whole genome shotgun (WGS) entry which is preliminary data.</text>
</comment>
<protein>
    <submittedName>
        <fullName evidence="1">Uncharacterized protein</fullName>
    </submittedName>
</protein>
<sequence>MEYNHCNKGKKVSVLEGEELFFNKVLSRNSSVGCSSRILYYRSAGGVPFKWEMQPGTPKDPPTEDILPPLNPPPAVRSLGLPKPCLSIEEPKASVRTKLMFWKHKKKYGEIKNKKVQKGCEDKFVNLELYSFDGEEYFMGSPGNSNSSSSSSFSFSNVHSSQSSRLQSPAWDSMDHGDIHGCSPWNFTSLLVRVGRKV</sequence>
<keyword evidence="2" id="KW-1185">Reference proteome</keyword>
<dbReference type="Proteomes" id="UP001280121">
    <property type="component" value="Unassembled WGS sequence"/>
</dbReference>
<dbReference type="EMBL" id="JANJYI010000006">
    <property type="protein sequence ID" value="KAK2646278.1"/>
    <property type="molecule type" value="Genomic_DNA"/>
</dbReference>
<dbReference type="AlphaFoldDB" id="A0AAD9WXK5"/>
<proteinExistence type="predicted"/>
<organism evidence="1 2">
    <name type="scientific">Dipteronia dyeriana</name>
    <dbReference type="NCBI Taxonomy" id="168575"/>
    <lineage>
        <taxon>Eukaryota</taxon>
        <taxon>Viridiplantae</taxon>
        <taxon>Streptophyta</taxon>
        <taxon>Embryophyta</taxon>
        <taxon>Tracheophyta</taxon>
        <taxon>Spermatophyta</taxon>
        <taxon>Magnoliopsida</taxon>
        <taxon>eudicotyledons</taxon>
        <taxon>Gunneridae</taxon>
        <taxon>Pentapetalae</taxon>
        <taxon>rosids</taxon>
        <taxon>malvids</taxon>
        <taxon>Sapindales</taxon>
        <taxon>Sapindaceae</taxon>
        <taxon>Hippocastanoideae</taxon>
        <taxon>Acereae</taxon>
        <taxon>Dipteronia</taxon>
    </lineage>
</organism>
<name>A0AAD9WXK5_9ROSI</name>
<evidence type="ECO:0000313" key="1">
    <source>
        <dbReference type="EMBL" id="KAK2646278.1"/>
    </source>
</evidence>
<gene>
    <name evidence="1" type="ORF">Ddye_021473</name>
</gene>
<dbReference type="PANTHER" id="PTHR33257">
    <property type="entry name" value="OS05G0165500 PROTEIN"/>
    <property type="match status" value="1"/>
</dbReference>
<accession>A0AAD9WXK5</accession>